<dbReference type="AlphaFoldDB" id="Q467P5"/>
<name>Q467P5_METBF</name>
<accession>Q467P5</accession>
<organism evidence="1">
    <name type="scientific">Methanosarcina barkeri (strain Fusaro / DSM 804)</name>
    <dbReference type="NCBI Taxonomy" id="269797"/>
    <lineage>
        <taxon>Archaea</taxon>
        <taxon>Methanobacteriati</taxon>
        <taxon>Methanobacteriota</taxon>
        <taxon>Stenosarchaea group</taxon>
        <taxon>Methanomicrobia</taxon>
        <taxon>Methanosarcinales</taxon>
        <taxon>Methanosarcinaceae</taxon>
        <taxon>Methanosarcina</taxon>
    </lineage>
</organism>
<dbReference type="PaxDb" id="269797-Mbar_A3003"/>
<proteinExistence type="predicted"/>
<evidence type="ECO:0000313" key="1">
    <source>
        <dbReference type="EMBL" id="AAZ71897.1"/>
    </source>
</evidence>
<dbReference type="KEGG" id="mba:Mbar_A3003"/>
<gene>
    <name evidence="1" type="ordered locus">Mbar_A3003</name>
</gene>
<sequence length="54" mass="6503">MSLNDGIKNLGAEVLEKIGFESENIVKWKGWLQKRYFLLEYPDEPYAWRTYILH</sequence>
<protein>
    <submittedName>
        <fullName evidence="1">Putative cytosine deaminase</fullName>
    </submittedName>
</protein>
<dbReference type="HOGENOM" id="CLU_3039025_0_0_2"/>
<dbReference type="EMBL" id="CP000099">
    <property type="protein sequence ID" value="AAZ71897.1"/>
    <property type="molecule type" value="Genomic_DNA"/>
</dbReference>
<reference evidence="1" key="1">
    <citation type="submission" date="2006-06" db="EMBL/GenBank/DDBJ databases">
        <title>Complete sequence of chromosome 1 of Methanosarcina barkeri str. fusaro.</title>
        <authorList>
            <person name="Copeland A."/>
            <person name="Lucas S."/>
            <person name="Lapidus A."/>
            <person name="Barry K."/>
            <person name="Detter J.C."/>
            <person name="Glavina T."/>
            <person name="Hammon N."/>
            <person name="Israni S."/>
            <person name="Pitluck S."/>
            <person name="Goodwin L.A."/>
            <person name="Saunders E.H."/>
            <person name="Schmutz J."/>
            <person name="Larimer F."/>
            <person name="Land M."/>
            <person name="Anderson I."/>
            <person name="Richardson P."/>
        </authorList>
    </citation>
    <scope>NUCLEOTIDE SEQUENCE</scope>
    <source>
        <strain evidence="1">Fusaro</strain>
    </source>
</reference>
<dbReference type="eggNOG" id="arCOG01488">
    <property type="taxonomic scope" value="Archaea"/>
</dbReference>
<dbReference type="OrthoDB" id="7284at2157"/>